<dbReference type="PANTHER" id="PTHR30348">
    <property type="entry name" value="UNCHARACTERIZED PROTEIN YECE"/>
    <property type="match status" value="1"/>
</dbReference>
<dbReference type="RefSeq" id="WP_187080158.1">
    <property type="nucleotide sequence ID" value="NZ_JACORU010000001.1"/>
</dbReference>
<dbReference type="PANTHER" id="PTHR30348:SF4">
    <property type="entry name" value="DUF72 DOMAIN-CONTAINING PROTEIN"/>
    <property type="match status" value="1"/>
</dbReference>
<accession>A0A923M4J7</accession>
<dbReference type="InterPro" id="IPR002763">
    <property type="entry name" value="DUF72"/>
</dbReference>
<gene>
    <name evidence="1" type="ORF">H8R02_04645</name>
</gene>
<dbReference type="EMBL" id="JACORU010000001">
    <property type="protein sequence ID" value="MBC5763726.1"/>
    <property type="molecule type" value="Genomic_DNA"/>
</dbReference>
<keyword evidence="2" id="KW-1185">Reference proteome</keyword>
<name>A0A923M4J7_9BURK</name>
<dbReference type="InterPro" id="IPR036520">
    <property type="entry name" value="UPF0759_sf"/>
</dbReference>
<evidence type="ECO:0000313" key="1">
    <source>
        <dbReference type="EMBL" id="MBC5763726.1"/>
    </source>
</evidence>
<protein>
    <submittedName>
        <fullName evidence="1">DUF72 domain-containing protein</fullName>
    </submittedName>
</protein>
<dbReference type="Proteomes" id="UP000596827">
    <property type="component" value="Unassembled WGS sequence"/>
</dbReference>
<comment type="caution">
    <text evidence="1">The sequence shown here is derived from an EMBL/GenBank/DDBJ whole genome shotgun (WGS) entry which is preliminary data.</text>
</comment>
<sequence length="263" mass="30023">MSNERIHVEHPETRRIHVGVGGWTFEPWRNNFYPHGLPHKQELNYASRQLTAIEINGSFYSTFKPEQYARWRDETPEGFKFSVKANRFTTHRRDLSTSRESIERFTGSGIAELGDKLGPILWQLMPSTQFVRENIEAFFRLLPKEVKGKRLQHVLEPRHESFVSAEYLELAHKYGVATVHTDSGKYPSIADPGTPLAYLRLMRSEAAVPTGYAPSLIAQWAQGSKAWVAKGADREVYAFFISSAKERNPAAAMEMLRQLSLQA</sequence>
<dbReference type="AlphaFoldDB" id="A0A923M4J7"/>
<dbReference type="Gene3D" id="3.20.20.410">
    <property type="entry name" value="Protein of unknown function UPF0759"/>
    <property type="match status" value="1"/>
</dbReference>
<reference evidence="1" key="1">
    <citation type="submission" date="2020-08" db="EMBL/GenBank/DDBJ databases">
        <title>Ramlibacter sp. GTP1 16S ribosomal RNA gene genome sequencing and assembly.</title>
        <authorList>
            <person name="Kang M."/>
        </authorList>
    </citation>
    <scope>NUCLEOTIDE SEQUENCE</scope>
    <source>
        <strain evidence="1">GTP1</strain>
    </source>
</reference>
<proteinExistence type="predicted"/>
<dbReference type="SUPFAM" id="SSF117396">
    <property type="entry name" value="TM1631-like"/>
    <property type="match status" value="1"/>
</dbReference>
<evidence type="ECO:0000313" key="2">
    <source>
        <dbReference type="Proteomes" id="UP000596827"/>
    </source>
</evidence>
<dbReference type="Pfam" id="PF01904">
    <property type="entry name" value="DUF72"/>
    <property type="match status" value="1"/>
</dbReference>
<organism evidence="1 2">
    <name type="scientific">Ramlibacter albus</name>
    <dbReference type="NCBI Taxonomy" id="2079448"/>
    <lineage>
        <taxon>Bacteria</taxon>
        <taxon>Pseudomonadati</taxon>
        <taxon>Pseudomonadota</taxon>
        <taxon>Betaproteobacteria</taxon>
        <taxon>Burkholderiales</taxon>
        <taxon>Comamonadaceae</taxon>
        <taxon>Ramlibacter</taxon>
    </lineage>
</organism>